<dbReference type="Proteomes" id="UP000008553">
    <property type="component" value="Unassembled WGS sequence"/>
</dbReference>
<organism evidence="1 2">
    <name type="scientific">Plasmodium yoelii yoelii</name>
    <dbReference type="NCBI Taxonomy" id="73239"/>
    <lineage>
        <taxon>Eukaryota</taxon>
        <taxon>Sar</taxon>
        <taxon>Alveolata</taxon>
        <taxon>Apicomplexa</taxon>
        <taxon>Aconoidasida</taxon>
        <taxon>Haemosporida</taxon>
        <taxon>Plasmodiidae</taxon>
        <taxon>Plasmodium</taxon>
        <taxon>Plasmodium (Vinckeia)</taxon>
    </lineage>
</organism>
<proteinExistence type="predicted"/>
<name>Q7R9W5_PLAYO</name>
<sequence length="28" mass="3373">CCCIVESRSIFHASIFYEYLLLQFSWIT</sequence>
<dbReference type="EMBL" id="AABL01002329">
    <property type="protein sequence ID" value="EAA19023.1"/>
    <property type="molecule type" value="Genomic_DNA"/>
</dbReference>
<feature type="non-terminal residue" evidence="1">
    <location>
        <position position="1"/>
    </location>
</feature>
<gene>
    <name evidence="1" type="ORF">PY06744</name>
</gene>
<comment type="caution">
    <text evidence="1">The sequence shown here is derived from an EMBL/GenBank/DDBJ whole genome shotgun (WGS) entry which is preliminary data.</text>
</comment>
<protein>
    <submittedName>
        <fullName evidence="1">Uncharacterized protein</fullName>
    </submittedName>
</protein>
<reference evidence="1 2" key="1">
    <citation type="journal article" date="2002" name="Nature">
        <title>Genome sequence and comparative analysis of the model rodent malaria parasite Plasmodium yoelii yoelii.</title>
        <authorList>
            <person name="Carlton J.M."/>
            <person name="Angiuoli S.V."/>
            <person name="Suh B.B."/>
            <person name="Kooij T.W."/>
            <person name="Pertea M."/>
            <person name="Silva J.C."/>
            <person name="Ermolaeva M.D."/>
            <person name="Allen J.E."/>
            <person name="Selengut J.D."/>
            <person name="Koo H.L."/>
            <person name="Peterson J.D."/>
            <person name="Pop M."/>
            <person name="Kosack D.S."/>
            <person name="Shumway M.F."/>
            <person name="Bidwell S.L."/>
            <person name="Shallom S.J."/>
            <person name="van Aken S.E."/>
            <person name="Riedmuller S.B."/>
            <person name="Feldblyum T.V."/>
            <person name="Cho J.K."/>
            <person name="Quackenbush J."/>
            <person name="Sedegah M."/>
            <person name="Shoaibi A."/>
            <person name="Cummings L.M."/>
            <person name="Florens L."/>
            <person name="Yates J.R."/>
            <person name="Raine J.D."/>
            <person name="Sinden R.E."/>
            <person name="Harris M.A."/>
            <person name="Cunningham D.A."/>
            <person name="Preiser P.R."/>
            <person name="Bergman L.W."/>
            <person name="Vaidya A.B."/>
            <person name="van Lin L.H."/>
            <person name="Janse C.J."/>
            <person name="Waters A.P."/>
            <person name="Smith H.O."/>
            <person name="White O.R."/>
            <person name="Salzberg S.L."/>
            <person name="Venter J.C."/>
            <person name="Fraser C.M."/>
            <person name="Hoffman S.L."/>
            <person name="Gardner M.J."/>
            <person name="Carucci D.J."/>
        </authorList>
    </citation>
    <scope>NUCLEOTIDE SEQUENCE [LARGE SCALE GENOMIC DNA]</scope>
    <source>
        <strain evidence="1 2">17XNL</strain>
    </source>
</reference>
<dbReference type="InParanoid" id="Q7R9W5"/>
<dbReference type="PaxDb" id="73239-Q7R9W5"/>
<accession>Q7R9W5</accession>
<keyword evidence="2" id="KW-1185">Reference proteome</keyword>
<evidence type="ECO:0000313" key="1">
    <source>
        <dbReference type="EMBL" id="EAA19023.1"/>
    </source>
</evidence>
<dbReference type="AlphaFoldDB" id="Q7R9W5"/>
<evidence type="ECO:0000313" key="2">
    <source>
        <dbReference type="Proteomes" id="UP000008553"/>
    </source>
</evidence>